<sequence length="215" mass="23693">MFEFPRQQNGDQKTEPEVAQFKASQKLLDSKQPSPADGQGPKFSRPARKIFSLFLVLPKDGCGPGPDSFGRTMKKNEKPEGEKKEEDKSKNGSESDETETTCSTVTKVDETTTTTQTFDDTIEWFEAESTQTNSPSSPSENKQMKTAKTKAQIESNSKASTKSSESESEPEIATAPTQASKKEESKKTVLKLITAEEKTKPDSNEKYVVHTRIGG</sequence>
<feature type="compositionally biased region" description="Basic and acidic residues" evidence="1">
    <location>
        <begin position="74"/>
        <end position="93"/>
    </location>
</feature>
<feature type="compositionally biased region" description="Polar residues" evidence="1">
    <location>
        <begin position="128"/>
        <end position="146"/>
    </location>
</feature>
<organism evidence="2 3">
    <name type="scientific">Panagrolaimus davidi</name>
    <dbReference type="NCBI Taxonomy" id="227884"/>
    <lineage>
        <taxon>Eukaryota</taxon>
        <taxon>Metazoa</taxon>
        <taxon>Ecdysozoa</taxon>
        <taxon>Nematoda</taxon>
        <taxon>Chromadorea</taxon>
        <taxon>Rhabditida</taxon>
        <taxon>Tylenchina</taxon>
        <taxon>Panagrolaimomorpha</taxon>
        <taxon>Panagrolaimoidea</taxon>
        <taxon>Panagrolaimidae</taxon>
        <taxon>Panagrolaimus</taxon>
    </lineage>
</organism>
<feature type="region of interest" description="Disordered" evidence="1">
    <location>
        <begin position="57"/>
        <end position="215"/>
    </location>
</feature>
<feature type="compositionally biased region" description="Basic and acidic residues" evidence="1">
    <location>
        <begin position="194"/>
        <end position="208"/>
    </location>
</feature>
<evidence type="ECO:0000313" key="3">
    <source>
        <dbReference type="WBParaSite" id="PDA_v2.g28615.t1"/>
    </source>
</evidence>
<proteinExistence type="predicted"/>
<name>A0A914QMM9_9BILA</name>
<evidence type="ECO:0000256" key="1">
    <source>
        <dbReference type="SAM" id="MobiDB-lite"/>
    </source>
</evidence>
<accession>A0A914QMM9</accession>
<reference evidence="3" key="1">
    <citation type="submission" date="2022-11" db="UniProtKB">
        <authorList>
            <consortium name="WormBaseParasite"/>
        </authorList>
    </citation>
    <scope>IDENTIFICATION</scope>
</reference>
<protein>
    <submittedName>
        <fullName evidence="3">Uncharacterized protein</fullName>
    </submittedName>
</protein>
<evidence type="ECO:0000313" key="2">
    <source>
        <dbReference type="Proteomes" id="UP000887578"/>
    </source>
</evidence>
<feature type="compositionally biased region" description="Low complexity" evidence="1">
    <location>
        <begin position="100"/>
        <end position="119"/>
    </location>
</feature>
<dbReference type="WBParaSite" id="PDA_v2.g28615.t1">
    <property type="protein sequence ID" value="PDA_v2.g28615.t1"/>
    <property type="gene ID" value="PDA_v2.g28615"/>
</dbReference>
<feature type="compositionally biased region" description="Polar residues" evidence="1">
    <location>
        <begin position="1"/>
        <end position="11"/>
    </location>
</feature>
<dbReference type="Proteomes" id="UP000887578">
    <property type="component" value="Unplaced"/>
</dbReference>
<feature type="region of interest" description="Disordered" evidence="1">
    <location>
        <begin position="1"/>
        <end position="45"/>
    </location>
</feature>
<keyword evidence="2" id="KW-1185">Reference proteome</keyword>
<feature type="compositionally biased region" description="Low complexity" evidence="1">
    <location>
        <begin position="153"/>
        <end position="163"/>
    </location>
</feature>
<dbReference type="AlphaFoldDB" id="A0A914QMM9"/>